<feature type="compositionally biased region" description="Basic and acidic residues" evidence="1">
    <location>
        <begin position="50"/>
        <end position="67"/>
    </location>
</feature>
<evidence type="ECO:0000313" key="3">
    <source>
        <dbReference type="Proteomes" id="UP000053105"/>
    </source>
</evidence>
<name>A0A0M8ZYX0_9HYME</name>
<gene>
    <name evidence="2" type="ORF">WN51_13815</name>
</gene>
<reference evidence="2 3" key="1">
    <citation type="submission" date="2015-07" db="EMBL/GenBank/DDBJ databases">
        <title>The genome of Melipona quadrifasciata.</title>
        <authorList>
            <person name="Pan H."/>
            <person name="Kapheim K."/>
        </authorList>
    </citation>
    <scope>NUCLEOTIDE SEQUENCE [LARGE SCALE GENOMIC DNA]</scope>
    <source>
        <strain evidence="2">0111107301</strain>
        <tissue evidence="2">Whole body</tissue>
    </source>
</reference>
<evidence type="ECO:0000313" key="2">
    <source>
        <dbReference type="EMBL" id="KOX73737.1"/>
    </source>
</evidence>
<sequence>MDFAKTLVLKEVKNLQKLEKRQRKSVEKPKILSKKSLLESGVQKCAEAIENHNQKKGKEKEKREIHSETSGTESRLILYTHF</sequence>
<evidence type="ECO:0000256" key="1">
    <source>
        <dbReference type="SAM" id="MobiDB-lite"/>
    </source>
</evidence>
<protein>
    <submittedName>
        <fullName evidence="2">Uncharacterized protein</fullName>
    </submittedName>
</protein>
<dbReference type="AlphaFoldDB" id="A0A0M8ZYX0"/>
<accession>A0A0M8ZYX0</accession>
<organism evidence="2 3">
    <name type="scientific">Melipona quadrifasciata</name>
    <dbReference type="NCBI Taxonomy" id="166423"/>
    <lineage>
        <taxon>Eukaryota</taxon>
        <taxon>Metazoa</taxon>
        <taxon>Ecdysozoa</taxon>
        <taxon>Arthropoda</taxon>
        <taxon>Hexapoda</taxon>
        <taxon>Insecta</taxon>
        <taxon>Pterygota</taxon>
        <taxon>Neoptera</taxon>
        <taxon>Endopterygota</taxon>
        <taxon>Hymenoptera</taxon>
        <taxon>Apocrita</taxon>
        <taxon>Aculeata</taxon>
        <taxon>Apoidea</taxon>
        <taxon>Anthophila</taxon>
        <taxon>Apidae</taxon>
        <taxon>Melipona</taxon>
    </lineage>
</organism>
<proteinExistence type="predicted"/>
<dbReference type="EMBL" id="KQ435794">
    <property type="protein sequence ID" value="KOX73737.1"/>
    <property type="molecule type" value="Genomic_DNA"/>
</dbReference>
<feature type="region of interest" description="Disordered" evidence="1">
    <location>
        <begin position="50"/>
        <end position="72"/>
    </location>
</feature>
<keyword evidence="3" id="KW-1185">Reference proteome</keyword>
<dbReference type="Proteomes" id="UP000053105">
    <property type="component" value="Unassembled WGS sequence"/>
</dbReference>